<comment type="caution">
    <text evidence="2">The sequence shown here is derived from an EMBL/GenBank/DDBJ whole genome shotgun (WGS) entry which is preliminary data.</text>
</comment>
<dbReference type="Pfam" id="PF12412">
    <property type="entry name" value="DUF3667"/>
    <property type="match status" value="1"/>
</dbReference>
<keyword evidence="4" id="KW-1185">Reference proteome</keyword>
<evidence type="ECO:0000313" key="3">
    <source>
        <dbReference type="EMBL" id="MCR6507837.1"/>
    </source>
</evidence>
<reference evidence="2" key="2">
    <citation type="submission" date="2022-04" db="EMBL/GenBank/DDBJ databases">
        <authorList>
            <person name="Fokt H."/>
            <person name="Baines J."/>
        </authorList>
    </citation>
    <scope>NUCLEOTIDE SEQUENCE</scope>
    <source>
        <strain evidence="2">KH365_2</strain>
        <strain evidence="3">KH569_7</strain>
    </source>
</reference>
<evidence type="ECO:0000313" key="2">
    <source>
        <dbReference type="EMBL" id="MCR6504656.1"/>
    </source>
</evidence>
<protein>
    <submittedName>
        <fullName evidence="2">DUF3667 domain-containing protein</fullName>
    </submittedName>
</protein>
<evidence type="ECO:0000256" key="1">
    <source>
        <dbReference type="SAM" id="Phobius"/>
    </source>
</evidence>
<dbReference type="AlphaFoldDB" id="A0A9X2NSX8"/>
<gene>
    <name evidence="3" type="ORF">M1B78_06525</name>
    <name evidence="2" type="ORF">M1B79_08175</name>
</gene>
<dbReference type="EMBL" id="JAMZEE010000011">
    <property type="protein sequence ID" value="MCR6507837.1"/>
    <property type="molecule type" value="Genomic_DNA"/>
</dbReference>
<keyword evidence="1" id="KW-0812">Transmembrane</keyword>
<dbReference type="RefSeq" id="WP_257931405.1">
    <property type="nucleotide sequence ID" value="NZ_JAMZED010000015.1"/>
</dbReference>
<keyword evidence="1" id="KW-1133">Transmembrane helix</keyword>
<evidence type="ECO:0000313" key="4">
    <source>
        <dbReference type="Proteomes" id="UP001143192"/>
    </source>
</evidence>
<organism evidence="2 4">
    <name type="scientific">Bacteroides muris</name>
    <name type="common">ex Fokt et al. 2023</name>
    <dbReference type="NCBI Taxonomy" id="2937417"/>
    <lineage>
        <taxon>Bacteria</taxon>
        <taxon>Pseudomonadati</taxon>
        <taxon>Bacteroidota</taxon>
        <taxon>Bacteroidia</taxon>
        <taxon>Bacteroidales</taxon>
        <taxon>Bacteroidaceae</taxon>
        <taxon>Bacteroides</taxon>
    </lineage>
</organism>
<feature type="transmembrane region" description="Helical" evidence="1">
    <location>
        <begin position="70"/>
        <end position="91"/>
    </location>
</feature>
<proteinExistence type="predicted"/>
<dbReference type="EMBL" id="JAMZED010000015">
    <property type="protein sequence ID" value="MCR6504656.1"/>
    <property type="molecule type" value="Genomic_DNA"/>
</dbReference>
<dbReference type="InterPro" id="IPR022134">
    <property type="entry name" value="DUF3667"/>
</dbReference>
<keyword evidence="1" id="KW-0472">Membrane</keyword>
<name>A0A9X2NSX8_9BACE</name>
<reference evidence="2" key="1">
    <citation type="journal article" date="2022" name="Arch. Microbiol.">
        <title>Bacteroides muris sp. nov. isolated from the cecum of wild-derived house mice.</title>
        <authorList>
            <person name="Fokt H."/>
            <person name="Unni R."/>
            <person name="Repnik U."/>
            <person name="Schmitz R.A."/>
            <person name="Bramkamp M."/>
            <person name="Baines J.F."/>
            <person name="Unterweger D."/>
        </authorList>
    </citation>
    <scope>NUCLEOTIDE SEQUENCE</scope>
    <source>
        <strain evidence="2">KH365_2</strain>
        <strain evidence="3">KH569_7</strain>
    </source>
</reference>
<dbReference type="Proteomes" id="UP001143192">
    <property type="component" value="Unassembled WGS sequence"/>
</dbReference>
<accession>A0A9X2NSX8</accession>
<sequence length="138" mass="16131">MNCGTTYTGNYCNRCGQSRNTPRYRLSNTLKNIAGGLFNIDNVFGRTLLELLYRPEYMIRDFIDDKRVEYFHPFQTLFILAVLYIMAVQPVDPEALSQKRKDGKDGRDRTDRQRRNHCRAGVGLYLYDKIHFIAEAIL</sequence>
<dbReference type="Proteomes" id="UP001143810">
    <property type="component" value="Unassembled WGS sequence"/>
</dbReference>